<evidence type="ECO:0000259" key="8">
    <source>
        <dbReference type="Pfam" id="PF02771"/>
    </source>
</evidence>
<dbReference type="InterPro" id="IPR037069">
    <property type="entry name" value="AcylCoA_DH/ox_N_sf"/>
</dbReference>
<feature type="domain" description="Acyl-CoA oxidase/dehydrogenase middle" evidence="7">
    <location>
        <begin position="474"/>
        <end position="558"/>
    </location>
</feature>
<organism evidence="9 10">
    <name type="scientific">Dietzia timorensis</name>
    <dbReference type="NCBI Taxonomy" id="499555"/>
    <lineage>
        <taxon>Bacteria</taxon>
        <taxon>Bacillati</taxon>
        <taxon>Actinomycetota</taxon>
        <taxon>Actinomycetes</taxon>
        <taxon>Mycobacteriales</taxon>
        <taxon>Dietziaceae</taxon>
        <taxon>Dietzia</taxon>
    </lineage>
</organism>
<dbReference type="GO" id="GO:0016627">
    <property type="term" value="F:oxidoreductase activity, acting on the CH-CH group of donors"/>
    <property type="evidence" value="ECO:0007669"/>
    <property type="project" value="InterPro"/>
</dbReference>
<dbReference type="STRING" id="499555.BJL86_0668"/>
<dbReference type="SUPFAM" id="SSF47203">
    <property type="entry name" value="Acyl-CoA dehydrogenase C-terminal domain-like"/>
    <property type="match status" value="2"/>
</dbReference>
<dbReference type="Gene3D" id="2.40.110.10">
    <property type="entry name" value="Butyryl-CoA Dehydrogenase, subunit A, domain 2"/>
    <property type="match status" value="1"/>
</dbReference>
<dbReference type="KEGG" id="dtm:BJL86_0668"/>
<dbReference type="PANTHER" id="PTHR43292:SF4">
    <property type="entry name" value="ACYL-COA DEHYDROGENASE FADE34"/>
    <property type="match status" value="1"/>
</dbReference>
<proteinExistence type="inferred from homology"/>
<name>A0A173LLK8_9ACTN</name>
<sequence>MTIATSKDQTDIQSSIRAWAKSADPVAATRAQETDSQAWRAHWQQLVDLGLTSVAISEERGGAGAEIVDLACMLEETSAALVPGPLLSSTLAGVLVDHCGGAVAEAHAEALAEGELQAGVVLAIRGEVLEASGDTVSGDAGIALGGTSGGAVLLPVRRDGETEWLFLAPDTEGLAVESGTPFDISANSARVHLDSVRMTPENTLTGLHTELVHHLAVTLASAELAGIGDYTLRTAVEYAKIREQFGKTIGSFQSIKHLAANMLCRTEEIRALAWDAAVAAGEALRSGDSELDISAATAGALAFDLAVRNAQDCIQILGGIGYTFEHEAHFYLRKAAGLRQAIGGSSHWRRELAARTLAGRRRHLTIDLSEIEGIDDTRAEVRALVADVAAAPEGEARRRALADSGLFMPHLPEPYGRGASAAEQLVIDEELGAAQVARHDITIGGWAVPTILSAAPQHADQFVRPTMSGDLKWCQLFSEPGAGSDLAALTTKAEKVDGGWKINGQKVWTSLAREADWAMCLARTDPDAPKHKGISYFLVDMKSEGISTSPLREITGEALFNEVYLEDLFVPDEYQIGEVNEGWKIARTTLANERVAMGGGSSLGDSVEELLGLMRDAGLDSDPVTLDALGRHVADAVAGSLLDLRTAIRSLEGNGPGAESAVRKIVGVRHRQDVAEFAYELVGEAGFDFTEQGRKFLMVRCLSIAGGTEQVLLNVAGERILGLPRG</sequence>
<evidence type="ECO:0000313" key="9">
    <source>
        <dbReference type="EMBL" id="ANI91470.1"/>
    </source>
</evidence>
<keyword evidence="4" id="KW-0274">FAD</keyword>
<feature type="domain" description="Acyl-CoA dehydrogenase/oxidase C-terminal" evidence="6">
    <location>
        <begin position="222"/>
        <end position="357"/>
    </location>
</feature>
<accession>A0A173LLK8</accession>
<dbReference type="InterPro" id="IPR009100">
    <property type="entry name" value="AcylCoA_DH/oxidase_NM_dom_sf"/>
</dbReference>
<dbReference type="Gene3D" id="1.10.540.10">
    <property type="entry name" value="Acyl-CoA dehydrogenase/oxidase, N-terminal domain"/>
    <property type="match status" value="2"/>
</dbReference>
<dbReference type="SUPFAM" id="SSF56645">
    <property type="entry name" value="Acyl-CoA dehydrogenase NM domain-like"/>
    <property type="match status" value="2"/>
</dbReference>
<feature type="domain" description="Acyl-CoA dehydrogenase/oxidase N-terminal" evidence="8">
    <location>
        <begin position="7"/>
        <end position="93"/>
    </location>
</feature>
<evidence type="ECO:0000259" key="7">
    <source>
        <dbReference type="Pfam" id="PF02770"/>
    </source>
</evidence>
<keyword evidence="3" id="KW-0285">Flavoprotein</keyword>
<feature type="domain" description="Acyl-CoA dehydrogenase/oxidase C-terminal" evidence="6">
    <location>
        <begin position="580"/>
        <end position="721"/>
    </location>
</feature>
<dbReference type="InterPro" id="IPR006091">
    <property type="entry name" value="Acyl-CoA_Oxase/DH_mid-dom"/>
</dbReference>
<comment type="similarity">
    <text evidence="2">Belongs to the acyl-CoA dehydrogenase family.</text>
</comment>
<evidence type="ECO:0000256" key="3">
    <source>
        <dbReference type="ARBA" id="ARBA00022630"/>
    </source>
</evidence>
<dbReference type="Pfam" id="PF00441">
    <property type="entry name" value="Acyl-CoA_dh_1"/>
    <property type="match status" value="2"/>
</dbReference>
<dbReference type="InterPro" id="IPR013786">
    <property type="entry name" value="AcylCoA_DH/ox_N"/>
</dbReference>
<dbReference type="Pfam" id="PF02771">
    <property type="entry name" value="Acyl-CoA_dh_N"/>
    <property type="match status" value="1"/>
</dbReference>
<evidence type="ECO:0000256" key="2">
    <source>
        <dbReference type="ARBA" id="ARBA00009347"/>
    </source>
</evidence>
<dbReference type="RefSeq" id="WP_067474489.1">
    <property type="nucleotide sequence ID" value="NZ_CP015961.1"/>
</dbReference>
<dbReference type="OrthoDB" id="2431337at2"/>
<reference evidence="9 10" key="1">
    <citation type="submission" date="2016-06" db="EMBL/GenBank/DDBJ databases">
        <title>Complete genome sequence of a saline-alkali tolerant type strain Dietzia timorensis ID05-A0528T.</title>
        <authorList>
            <person name="Wu X."/>
        </authorList>
    </citation>
    <scope>NUCLEOTIDE SEQUENCE [LARGE SCALE GENOMIC DNA]</scope>
    <source>
        <strain evidence="9 10">ID05-A0528</strain>
    </source>
</reference>
<dbReference type="InterPro" id="IPR009075">
    <property type="entry name" value="AcylCo_DH/oxidase_C"/>
</dbReference>
<dbReference type="GO" id="GO:0050660">
    <property type="term" value="F:flavin adenine dinucleotide binding"/>
    <property type="evidence" value="ECO:0007669"/>
    <property type="project" value="InterPro"/>
</dbReference>
<evidence type="ECO:0000256" key="4">
    <source>
        <dbReference type="ARBA" id="ARBA00022827"/>
    </source>
</evidence>
<protein>
    <submittedName>
        <fullName evidence="9">Putative acyl-CoA dehydrogenase YdiO</fullName>
    </submittedName>
</protein>
<evidence type="ECO:0000313" key="10">
    <source>
        <dbReference type="Proteomes" id="UP000186104"/>
    </source>
</evidence>
<dbReference type="GO" id="GO:0005886">
    <property type="term" value="C:plasma membrane"/>
    <property type="evidence" value="ECO:0007669"/>
    <property type="project" value="TreeGrafter"/>
</dbReference>
<dbReference type="FunFam" id="2.40.110.10:FF:000011">
    <property type="entry name" value="Acyl-CoA dehydrogenase FadE34"/>
    <property type="match status" value="1"/>
</dbReference>
<evidence type="ECO:0000256" key="1">
    <source>
        <dbReference type="ARBA" id="ARBA00001974"/>
    </source>
</evidence>
<dbReference type="InterPro" id="IPR036250">
    <property type="entry name" value="AcylCo_DH-like_C"/>
</dbReference>
<dbReference type="Gene3D" id="1.20.140.10">
    <property type="entry name" value="Butyryl-CoA Dehydrogenase, subunit A, domain 3"/>
    <property type="match status" value="2"/>
</dbReference>
<dbReference type="Pfam" id="PF02770">
    <property type="entry name" value="Acyl-CoA_dh_M"/>
    <property type="match status" value="1"/>
</dbReference>
<dbReference type="EMBL" id="CP015961">
    <property type="protein sequence ID" value="ANI91470.1"/>
    <property type="molecule type" value="Genomic_DNA"/>
</dbReference>
<dbReference type="PANTHER" id="PTHR43292">
    <property type="entry name" value="ACYL-COA DEHYDROGENASE"/>
    <property type="match status" value="1"/>
</dbReference>
<dbReference type="AlphaFoldDB" id="A0A173LLK8"/>
<dbReference type="InterPro" id="IPR046373">
    <property type="entry name" value="Acyl-CoA_Oxase/DH_mid-dom_sf"/>
</dbReference>
<gene>
    <name evidence="9" type="ORF">BJL86_0668</name>
</gene>
<evidence type="ECO:0000256" key="5">
    <source>
        <dbReference type="ARBA" id="ARBA00023002"/>
    </source>
</evidence>
<dbReference type="InterPro" id="IPR052161">
    <property type="entry name" value="Mycobact_Acyl-CoA_DH"/>
</dbReference>
<keyword evidence="10" id="KW-1185">Reference proteome</keyword>
<comment type="cofactor">
    <cofactor evidence="1">
        <name>FAD</name>
        <dbReference type="ChEBI" id="CHEBI:57692"/>
    </cofactor>
</comment>
<evidence type="ECO:0000259" key="6">
    <source>
        <dbReference type="Pfam" id="PF00441"/>
    </source>
</evidence>
<dbReference type="Proteomes" id="UP000186104">
    <property type="component" value="Chromosome"/>
</dbReference>
<keyword evidence="5" id="KW-0560">Oxidoreductase</keyword>